<dbReference type="EMBL" id="MCGT01000014">
    <property type="protein sequence ID" value="ORX54132.1"/>
    <property type="molecule type" value="Genomic_DNA"/>
</dbReference>
<gene>
    <name evidence="1" type="ORF">DM01DRAFT_1390461</name>
</gene>
<protein>
    <submittedName>
        <fullName evidence="1">Uncharacterized protein</fullName>
    </submittedName>
</protein>
<proteinExistence type="predicted"/>
<comment type="caution">
    <text evidence="1">The sequence shown here is derived from an EMBL/GenBank/DDBJ whole genome shotgun (WGS) entry which is preliminary data.</text>
</comment>
<dbReference type="Proteomes" id="UP000242146">
    <property type="component" value="Unassembled WGS sequence"/>
</dbReference>
<keyword evidence="2" id="KW-1185">Reference proteome</keyword>
<evidence type="ECO:0000313" key="2">
    <source>
        <dbReference type="Proteomes" id="UP000242146"/>
    </source>
</evidence>
<reference evidence="1 2" key="1">
    <citation type="submission" date="2016-07" db="EMBL/GenBank/DDBJ databases">
        <title>Pervasive Adenine N6-methylation of Active Genes in Fungi.</title>
        <authorList>
            <consortium name="DOE Joint Genome Institute"/>
            <person name="Mondo S.J."/>
            <person name="Dannebaum R.O."/>
            <person name="Kuo R.C."/>
            <person name="Labutti K."/>
            <person name="Haridas S."/>
            <person name="Kuo A."/>
            <person name="Salamov A."/>
            <person name="Ahrendt S.R."/>
            <person name="Lipzen A."/>
            <person name="Sullivan W."/>
            <person name="Andreopoulos W.B."/>
            <person name="Clum A."/>
            <person name="Lindquist E."/>
            <person name="Daum C."/>
            <person name="Ramamoorthy G.K."/>
            <person name="Gryganskyi A."/>
            <person name="Culley D."/>
            <person name="Magnuson J.K."/>
            <person name="James T.Y."/>
            <person name="O'Malley M.A."/>
            <person name="Stajich J.E."/>
            <person name="Spatafora J.W."/>
            <person name="Visel A."/>
            <person name="Grigoriev I.V."/>
        </authorList>
    </citation>
    <scope>NUCLEOTIDE SEQUENCE [LARGE SCALE GENOMIC DNA]</scope>
    <source>
        <strain evidence="1 2">NRRL 3301</strain>
    </source>
</reference>
<organism evidence="1 2">
    <name type="scientific">Hesseltinella vesiculosa</name>
    <dbReference type="NCBI Taxonomy" id="101127"/>
    <lineage>
        <taxon>Eukaryota</taxon>
        <taxon>Fungi</taxon>
        <taxon>Fungi incertae sedis</taxon>
        <taxon>Mucoromycota</taxon>
        <taxon>Mucoromycotina</taxon>
        <taxon>Mucoromycetes</taxon>
        <taxon>Mucorales</taxon>
        <taxon>Cunninghamellaceae</taxon>
        <taxon>Hesseltinella</taxon>
    </lineage>
</organism>
<dbReference type="AlphaFoldDB" id="A0A1X2GI00"/>
<accession>A0A1X2GI00</accession>
<name>A0A1X2GI00_9FUNG</name>
<evidence type="ECO:0000313" key="1">
    <source>
        <dbReference type="EMBL" id="ORX54132.1"/>
    </source>
</evidence>
<sequence>MQVQSDPFSTFIAFLSYRIQDKTLSLNARQIVVDYLPKLQGAKSDYDMAMANLVSVEQQITDSARAAQEQGLPLALVIANSRDTLATYYNEAATNLNIAEQCLYNLLALLAHATEINESEYGVGLRADLMTALRNTVCEIDSKDLRITFAIDKSFIEY</sequence>